<dbReference type="InterPro" id="IPR000618">
    <property type="entry name" value="Insect_cuticle"/>
</dbReference>
<dbReference type="PANTHER" id="PTHR10380">
    <property type="entry name" value="CUTICLE PROTEIN"/>
    <property type="match status" value="1"/>
</dbReference>
<dbReference type="PROSITE" id="PS51155">
    <property type="entry name" value="CHIT_BIND_RR_2"/>
    <property type="match status" value="1"/>
</dbReference>
<keyword evidence="4" id="KW-1185">Reference proteome</keyword>
<keyword evidence="3" id="KW-0472">Membrane</keyword>
<keyword evidence="3" id="KW-0812">Transmembrane</keyword>
<evidence type="ECO:0000313" key="4">
    <source>
        <dbReference type="Proteomes" id="UP000694924"/>
    </source>
</evidence>
<dbReference type="RefSeq" id="XP_015175295.1">
    <property type="nucleotide sequence ID" value="XM_015319809.1"/>
</dbReference>
<dbReference type="PANTHER" id="PTHR10380:SF218">
    <property type="entry name" value="ADULT CUTICLE PROTEIN 65AA-RELATED"/>
    <property type="match status" value="1"/>
</dbReference>
<name>A0ABM1I508_POLDO</name>
<evidence type="ECO:0000313" key="5">
    <source>
        <dbReference type="RefSeq" id="XP_015175295.1"/>
    </source>
</evidence>
<organism evidence="4 5">
    <name type="scientific">Polistes dominula</name>
    <name type="common">European paper wasp</name>
    <name type="synonym">Vespa dominula</name>
    <dbReference type="NCBI Taxonomy" id="743375"/>
    <lineage>
        <taxon>Eukaryota</taxon>
        <taxon>Metazoa</taxon>
        <taxon>Ecdysozoa</taxon>
        <taxon>Arthropoda</taxon>
        <taxon>Hexapoda</taxon>
        <taxon>Insecta</taxon>
        <taxon>Pterygota</taxon>
        <taxon>Neoptera</taxon>
        <taxon>Endopterygota</taxon>
        <taxon>Hymenoptera</taxon>
        <taxon>Apocrita</taxon>
        <taxon>Aculeata</taxon>
        <taxon>Vespoidea</taxon>
        <taxon>Vespidae</taxon>
        <taxon>Polistinae</taxon>
        <taxon>Polistini</taxon>
        <taxon>Polistes</taxon>
    </lineage>
</organism>
<gene>
    <name evidence="5 6" type="primary">LOC107065813</name>
</gene>
<dbReference type="Pfam" id="PF00379">
    <property type="entry name" value="Chitin_bind_4"/>
    <property type="match status" value="1"/>
</dbReference>
<feature type="transmembrane region" description="Helical" evidence="3">
    <location>
        <begin position="24"/>
        <end position="45"/>
    </location>
</feature>
<evidence type="ECO:0000256" key="1">
    <source>
        <dbReference type="ARBA" id="ARBA00022460"/>
    </source>
</evidence>
<protein>
    <submittedName>
        <fullName evidence="5 6">Endocuticle structural protein SgAbd-6-like</fullName>
    </submittedName>
</protein>
<evidence type="ECO:0000256" key="2">
    <source>
        <dbReference type="PROSITE-ProRule" id="PRU00497"/>
    </source>
</evidence>
<dbReference type="GeneID" id="107065813"/>
<dbReference type="RefSeq" id="XP_015175296.1">
    <property type="nucleotide sequence ID" value="XM_015319810.1"/>
</dbReference>
<keyword evidence="3" id="KW-1133">Transmembrane helix</keyword>
<proteinExistence type="predicted"/>
<dbReference type="InterPro" id="IPR050468">
    <property type="entry name" value="Cuticle_Struct_Prot"/>
</dbReference>
<dbReference type="Proteomes" id="UP000694924">
    <property type="component" value="Unplaced"/>
</dbReference>
<evidence type="ECO:0000313" key="6">
    <source>
        <dbReference type="RefSeq" id="XP_015175296.1"/>
    </source>
</evidence>
<keyword evidence="1 2" id="KW-0193">Cuticle</keyword>
<accession>A0ABM1I508</accession>
<sequence length="137" mass="15162">MTVSILKVTTVVSSRLLIQTRHQIRLVIMKMIIILFAVMVVAYALPAPQTVQHDEVALVKETPSDNIGLGGYNYGYELSNGQHHQESAELKNAGSEDEALVVRGTFGWVDPVTNQRYDVSYVADENGFHPQGEHLPS</sequence>
<reference evidence="5 6" key="1">
    <citation type="submission" date="2025-05" db="UniProtKB">
        <authorList>
            <consortium name="RefSeq"/>
        </authorList>
    </citation>
    <scope>IDENTIFICATION</scope>
    <source>
        <tissue evidence="5 6">Whole body</tissue>
    </source>
</reference>
<evidence type="ECO:0000256" key="3">
    <source>
        <dbReference type="SAM" id="Phobius"/>
    </source>
</evidence>